<feature type="compositionally biased region" description="Acidic residues" evidence="1">
    <location>
        <begin position="99"/>
        <end position="109"/>
    </location>
</feature>
<accession>A0A1G7U5D4</accession>
<dbReference type="OrthoDB" id="8455168at2"/>
<gene>
    <name evidence="3" type="ORF">SAMN04488117_12017</name>
</gene>
<dbReference type="Proteomes" id="UP000182284">
    <property type="component" value="Unassembled WGS sequence"/>
</dbReference>
<feature type="region of interest" description="Disordered" evidence="1">
    <location>
        <begin position="30"/>
        <end position="141"/>
    </location>
</feature>
<feature type="signal peptide" evidence="2">
    <location>
        <begin position="1"/>
        <end position="24"/>
    </location>
</feature>
<dbReference type="EMBL" id="FNBL01000020">
    <property type="protein sequence ID" value="SDG42845.1"/>
    <property type="molecule type" value="Genomic_DNA"/>
</dbReference>
<feature type="chain" id="PRO_5010183277" evidence="2">
    <location>
        <begin position="25"/>
        <end position="141"/>
    </location>
</feature>
<evidence type="ECO:0000256" key="1">
    <source>
        <dbReference type="SAM" id="MobiDB-lite"/>
    </source>
</evidence>
<proteinExistence type="predicted"/>
<evidence type="ECO:0000313" key="4">
    <source>
        <dbReference type="Proteomes" id="UP000182284"/>
    </source>
</evidence>
<reference evidence="3 4" key="1">
    <citation type="submission" date="2016-10" db="EMBL/GenBank/DDBJ databases">
        <authorList>
            <person name="de Groot N.N."/>
        </authorList>
    </citation>
    <scope>NUCLEOTIDE SEQUENCE [LARGE SCALE GENOMIC DNA]</scope>
    <source>
        <strain evidence="3 4">DSM 27375</strain>
    </source>
</reference>
<evidence type="ECO:0000313" key="3">
    <source>
        <dbReference type="EMBL" id="SDG42845.1"/>
    </source>
</evidence>
<evidence type="ECO:0000256" key="2">
    <source>
        <dbReference type="SAM" id="SignalP"/>
    </source>
</evidence>
<organism evidence="3 4">
    <name type="scientific">Celeribacter baekdonensis</name>
    <dbReference type="NCBI Taxonomy" id="875171"/>
    <lineage>
        <taxon>Bacteria</taxon>
        <taxon>Pseudomonadati</taxon>
        <taxon>Pseudomonadota</taxon>
        <taxon>Alphaproteobacteria</taxon>
        <taxon>Rhodobacterales</taxon>
        <taxon>Roseobacteraceae</taxon>
        <taxon>Celeribacter</taxon>
    </lineage>
</organism>
<dbReference type="AlphaFoldDB" id="A0A1G7U5D4"/>
<keyword evidence="2" id="KW-0732">Signal</keyword>
<sequence>MKKTLTLLAASTALSATFGLPAWSGPSAPLYGIPLDAVSAGADTSNTPSLMFVSDDDDEGRGWLRWLGDDDDDDDDDECEDDDEDEDEDEEDRRKNKYDDDDDDDDDDCSGSIDTPAPAGTVAPPQNGLFGTGTPPQVQVN</sequence>
<feature type="compositionally biased region" description="Acidic residues" evidence="1">
    <location>
        <begin position="69"/>
        <end position="91"/>
    </location>
</feature>
<dbReference type="RefSeq" id="WP_074647334.1">
    <property type="nucleotide sequence ID" value="NZ_FNBL01000020.1"/>
</dbReference>
<name>A0A1G7U5D4_9RHOB</name>
<protein>
    <submittedName>
        <fullName evidence="3">Uncharacterized protein</fullName>
    </submittedName>
</protein>